<keyword evidence="16" id="KW-1185">Reference proteome</keyword>
<protein>
    <recommendedName>
        <fullName evidence="11">Phosphoribosylformylglycinamidine synthase</fullName>
        <shortName evidence="11">FGAM synthase</shortName>
        <shortName evidence="11">FGAMS</shortName>
        <ecNumber evidence="11">6.3.5.3</ecNumber>
    </recommendedName>
    <alternativeName>
        <fullName evidence="11">Formylglycinamide ribonucleotide amidotransferase</fullName>
        <shortName evidence="11">FGAR amidotransferase</shortName>
        <shortName evidence="11">FGAR-AT</shortName>
    </alternativeName>
</protein>
<feature type="binding site" evidence="11">
    <location>
        <position position="858"/>
    </location>
    <ligand>
        <name>ATP</name>
        <dbReference type="ChEBI" id="CHEBI:30616"/>
    </ligand>
</feature>
<evidence type="ECO:0000256" key="10">
    <source>
        <dbReference type="ARBA" id="ARBA00052585"/>
    </source>
</evidence>
<dbReference type="STRING" id="1121416.SAMN02745220_02128"/>
<evidence type="ECO:0000259" key="14">
    <source>
        <dbReference type="Pfam" id="PF22689"/>
    </source>
</evidence>
<evidence type="ECO:0000256" key="2">
    <source>
        <dbReference type="ARBA" id="ARBA00008608"/>
    </source>
</evidence>
<dbReference type="PANTHER" id="PTHR10099">
    <property type="entry name" value="PHOSPHORIBOSYLFORMYLGLYCINAMIDINE SYNTHASE"/>
    <property type="match status" value="1"/>
</dbReference>
<reference evidence="15 16" key="1">
    <citation type="submission" date="2016-12" db="EMBL/GenBank/DDBJ databases">
        <authorList>
            <person name="Song W.-J."/>
            <person name="Kurnit D.M."/>
        </authorList>
    </citation>
    <scope>NUCLEOTIDE SEQUENCE [LARGE SCALE GENOMIC DNA]</scope>
    <source>
        <strain evidence="15 16">DSM 18488</strain>
    </source>
</reference>
<comment type="similarity">
    <text evidence="2 11">In the N-terminal section; belongs to the FGAMS family.</text>
</comment>
<evidence type="ECO:0000256" key="7">
    <source>
        <dbReference type="ARBA" id="ARBA00022840"/>
    </source>
</evidence>
<comment type="pathway">
    <text evidence="1 11">Purine metabolism; IMP biosynthesis via de novo pathway; 5-amino-1-(5-phospho-D-ribosyl)imidazole from N(2)-formyl-N(1)-(5-phospho-D-ribosyl)glycinamide: step 1/2.</text>
</comment>
<dbReference type="SMART" id="SM01211">
    <property type="entry name" value="GATase_5"/>
    <property type="match status" value="1"/>
</dbReference>
<dbReference type="GO" id="GO:0046872">
    <property type="term" value="F:metal ion binding"/>
    <property type="evidence" value="ECO:0007669"/>
    <property type="project" value="UniProtKB-KW"/>
</dbReference>
<dbReference type="InterPro" id="IPR040707">
    <property type="entry name" value="FGAR-AT_N"/>
</dbReference>
<dbReference type="Pfam" id="PF18076">
    <property type="entry name" value="FGAR-AT_N"/>
    <property type="match status" value="1"/>
</dbReference>
<comment type="subcellular location">
    <subcellularLocation>
        <location evidence="11">Cytoplasm</location>
    </subcellularLocation>
</comment>
<dbReference type="InterPro" id="IPR036676">
    <property type="entry name" value="PurM-like_C_sf"/>
</dbReference>
<feature type="binding site" evidence="11">
    <location>
        <position position="856"/>
    </location>
    <ligand>
        <name>Mg(2+)</name>
        <dbReference type="ChEBI" id="CHEBI:18420"/>
    </ligand>
</feature>
<evidence type="ECO:0000259" key="12">
    <source>
        <dbReference type="Pfam" id="PF02769"/>
    </source>
</evidence>
<dbReference type="SUPFAM" id="SSF55326">
    <property type="entry name" value="PurM N-terminal domain-like"/>
    <property type="match status" value="2"/>
</dbReference>
<dbReference type="AlphaFoldDB" id="A0A1M7Y632"/>
<dbReference type="GO" id="GO:0005524">
    <property type="term" value="F:ATP binding"/>
    <property type="evidence" value="ECO:0007669"/>
    <property type="project" value="UniProtKB-UniRule"/>
</dbReference>
<dbReference type="FunFam" id="3.30.1330.10:FF:000007">
    <property type="entry name" value="Phosphoribosylformylglycinamidine synthase, putative"/>
    <property type="match status" value="1"/>
</dbReference>
<feature type="active site" evidence="11">
    <location>
        <position position="1229"/>
    </location>
</feature>
<keyword evidence="5 11" id="KW-0547">Nucleotide-binding</keyword>
<dbReference type="Pfam" id="PF13507">
    <property type="entry name" value="GATase_5"/>
    <property type="match status" value="1"/>
</dbReference>
<evidence type="ECO:0000256" key="3">
    <source>
        <dbReference type="ARBA" id="ARBA00022598"/>
    </source>
</evidence>
<proteinExistence type="inferred from homology"/>
<evidence type="ECO:0000256" key="4">
    <source>
        <dbReference type="ARBA" id="ARBA00022723"/>
    </source>
</evidence>
<dbReference type="InterPro" id="IPR029062">
    <property type="entry name" value="Class_I_gatase-like"/>
</dbReference>
<evidence type="ECO:0000259" key="13">
    <source>
        <dbReference type="Pfam" id="PF18076"/>
    </source>
</evidence>
<keyword evidence="4 11" id="KW-0479">Metal-binding</keyword>
<dbReference type="OrthoDB" id="9804441at2"/>
<feature type="binding site" evidence="11">
    <location>
        <position position="698"/>
    </location>
    <ligand>
        <name>Mg(2+)</name>
        <dbReference type="ChEBI" id="CHEBI:18420"/>
    </ligand>
</feature>
<evidence type="ECO:0000256" key="9">
    <source>
        <dbReference type="ARBA" id="ARBA00022962"/>
    </source>
</evidence>
<dbReference type="RefSeq" id="WP_073613434.1">
    <property type="nucleotide sequence ID" value="NZ_FRFE01000009.1"/>
</dbReference>
<dbReference type="Pfam" id="PF22689">
    <property type="entry name" value="FGAR-AT_PurM_N-like"/>
    <property type="match status" value="1"/>
</dbReference>
<evidence type="ECO:0000256" key="6">
    <source>
        <dbReference type="ARBA" id="ARBA00022755"/>
    </source>
</evidence>
<comment type="caution">
    <text evidence="11">Lacks conserved residue(s) required for the propagation of feature annotation.</text>
</comment>
<dbReference type="GO" id="GO:0005737">
    <property type="term" value="C:cytoplasm"/>
    <property type="evidence" value="ECO:0007669"/>
    <property type="project" value="UniProtKB-SubCell"/>
</dbReference>
<comment type="subunit">
    <text evidence="11">Monomer.</text>
</comment>
<accession>A0A1M7Y632</accession>
<dbReference type="EMBL" id="FRFE01000009">
    <property type="protein sequence ID" value="SHO48099.1"/>
    <property type="molecule type" value="Genomic_DNA"/>
</dbReference>
<dbReference type="FunFam" id="3.40.50.880:FF:000008">
    <property type="entry name" value="Phosphoribosylformylglycinamidine synthase"/>
    <property type="match status" value="1"/>
</dbReference>
<dbReference type="InterPro" id="IPR036604">
    <property type="entry name" value="PurS-like_sf"/>
</dbReference>
<dbReference type="CDD" id="cd02204">
    <property type="entry name" value="PurL_repeat2"/>
    <property type="match status" value="1"/>
</dbReference>
<dbReference type="PANTHER" id="PTHR10099:SF1">
    <property type="entry name" value="PHOSPHORIBOSYLFORMYLGLYCINAMIDINE SYNTHASE"/>
    <property type="match status" value="1"/>
</dbReference>
<dbReference type="Gene3D" id="3.40.50.880">
    <property type="match status" value="1"/>
</dbReference>
<dbReference type="UniPathway" id="UPA00074">
    <property type="reaction ID" value="UER00128"/>
</dbReference>
<keyword evidence="3 11" id="KW-0436">Ligase</keyword>
<feature type="binding site" evidence="11">
    <location>
        <position position="655"/>
    </location>
    <ligand>
        <name>Mg(2+)</name>
        <dbReference type="ChEBI" id="CHEBI:18420"/>
    </ligand>
</feature>
<dbReference type="SUPFAM" id="SSF109736">
    <property type="entry name" value="FGAM synthase PurL, linker domain"/>
    <property type="match status" value="1"/>
</dbReference>
<dbReference type="SUPFAM" id="SSF82697">
    <property type="entry name" value="PurS-like"/>
    <property type="match status" value="1"/>
</dbReference>
<dbReference type="GO" id="GO:0004642">
    <property type="term" value="F:phosphoribosylformylglycinamidine synthase activity"/>
    <property type="evidence" value="ECO:0007669"/>
    <property type="project" value="UniProtKB-UniRule"/>
</dbReference>
<feature type="binding site" evidence="11">
    <location>
        <position position="694"/>
    </location>
    <ligand>
        <name>Mg(2+)</name>
        <dbReference type="ChEBI" id="CHEBI:18420"/>
    </ligand>
</feature>
<dbReference type="Gene3D" id="1.10.8.750">
    <property type="entry name" value="Phosphoribosylformylglycinamidine synthase, linker domain"/>
    <property type="match status" value="1"/>
</dbReference>
<evidence type="ECO:0000256" key="1">
    <source>
        <dbReference type="ARBA" id="ARBA00004920"/>
    </source>
</evidence>
<keyword evidence="7 11" id="KW-0067">ATP-binding</keyword>
<evidence type="ECO:0000256" key="11">
    <source>
        <dbReference type="HAMAP-Rule" id="MF_00419"/>
    </source>
</evidence>
<dbReference type="InterPro" id="IPR036921">
    <property type="entry name" value="PurM-like_N_sf"/>
</dbReference>
<feature type="active site" description="Nucleophile" evidence="11">
    <location>
        <position position="1101"/>
    </location>
</feature>
<dbReference type="NCBIfam" id="TIGR01735">
    <property type="entry name" value="FGAM_synt"/>
    <property type="match status" value="1"/>
</dbReference>
<dbReference type="GO" id="GO:0006189">
    <property type="term" value="P:'de novo' IMP biosynthetic process"/>
    <property type="evidence" value="ECO:0007669"/>
    <property type="project" value="UniProtKB-UniRule"/>
</dbReference>
<dbReference type="SUPFAM" id="SSF56042">
    <property type="entry name" value="PurM C-terminal domain-like"/>
    <property type="match status" value="2"/>
</dbReference>
<comment type="function">
    <text evidence="11">Phosphoribosylformylglycinamidine synthase involved in the purines biosynthetic pathway. Catalyzes the ATP-dependent conversion of formylglycinamide ribonucleotide (FGAR) and glutamine to yield formylglycinamidine ribonucleotide (FGAM) and glutamate.</text>
</comment>
<sequence length="1268" mass="138550">MGVKITQLYRRLDENRAYCFNVESTRELTVEELTRLRLILADGFLAETVSTTPVLSGNRVVEVGPRMNFATAWSSNMVSICQATGLDMITRVERSRRYVVPEGQELQSFIDANHDRMTECHYPQPLTTFETGVTPEPVYEVDLKSEGPDGLLNIPGISMDEWDRNLYYDYFVNTQKRNPTIVEIMDLNNANSEHSRHGYFKGKLVIDDEEMDKTLFDLVVDTLTAHPKGSIIAFKDNSSAISGYEISTLQPVEPGKPGPFAMANVTYHPLLTAETHNFPTGVAPFPGAETGTGGRIRDVLGTGRGAYVMAGTAAYCVGNLNIPGYALDWESNEPVPSNLARPLTIEIEASNGASDYGNKFGEPVIQGFTRSFDMRLENGERWGFLKPIMFTAGIGQIDDRHTEKAIPEKGMLIVQVGGPAYRVGFGGGAASSMLQGENASDLDFDAVQRGDAEMEQKMNRVIRACNEMGGKTLIDVMHDQGAGGPANVLKELVESSGGRVEIRNIKVGDPTMSVLEIYVAEYQERCGLLVRPENIETFKAICIREKVNCEVLGEVTGDLRFVVHDLQDDTTPVDIDIEALLGKIPQKTFVDSRKKLGTTPVTLPANVEVKAALAKVLRLLSVGSKRFLTNKVDRAVTGLIAQQQCCGPLQLTVADVAVVAQSHFGRTAIATAIGEQSVKMLVDPAAGARMAVGESLTNLVFAKIEDLEQVKCSANWMWAPKLPGEGAAIYDAAKAMRDAMIAVGVAVDGGKDSLSMATMVGNETVKSPRQLVISLYAAMPDLTKKVTPDIKRPGDSTLLLIDLSGGRNRLGGSALAQVYRQLGDESPDMNEPAKVKAAFLAVQQLIAGGLITAGHDRSDGGLITTVLEMAFAGNCGLDITVKGTGSAIETLFAEELGLVVECAKDRLAEVEALLAAAGVEANVIGTTCVEPQVRIAVNGESVLEEEMVVLRGWWEETSYQLERLQINPACADEEKANIYDRKGARYSVPFTPQPTPADRLAMQEKPKVAILRDEGSNSDREMTSAFYAAGFEPWDICMQDLLAGAVNLDDFRGLAAVGGFSYADVPESAKGWAATIRFNDRLQKMFRDFYTRPDTFTLGICNGCQLFGLLGWVPELDIPAEQQPRFVRNRSGRFESRWTSVKIEKSPAMMLQGMEGTVFGIHVDHGEGRMLFTDDALRDKVVAGGQVPMYYVDDDGEATEKYPFNPNGSPQGIAGLCSADGRHLALMPHPERAFLAWQAHYLPEELKHLEVSPWMKMFQNAYDWCTKR</sequence>
<name>A0A1M7Y632_9BACT</name>
<dbReference type="InterPro" id="IPR010918">
    <property type="entry name" value="PurM-like_C_dom"/>
</dbReference>
<dbReference type="EC" id="6.3.5.3" evidence="11"/>
<dbReference type="Proteomes" id="UP000184603">
    <property type="component" value="Unassembled WGS sequence"/>
</dbReference>
<dbReference type="CDD" id="cd01740">
    <property type="entry name" value="GATase1_FGAR_AT"/>
    <property type="match status" value="1"/>
</dbReference>
<evidence type="ECO:0000256" key="8">
    <source>
        <dbReference type="ARBA" id="ARBA00022842"/>
    </source>
</evidence>
<feature type="active site" evidence="11">
    <location>
        <position position="1231"/>
    </location>
</feature>
<dbReference type="PROSITE" id="PS51273">
    <property type="entry name" value="GATASE_TYPE_1"/>
    <property type="match status" value="1"/>
</dbReference>
<comment type="catalytic activity">
    <reaction evidence="10 11">
        <text>N(2)-formyl-N(1)-(5-phospho-beta-D-ribosyl)glycinamide + L-glutamine + ATP + H2O = 2-formamido-N(1)-(5-O-phospho-beta-D-ribosyl)acetamidine + L-glutamate + ADP + phosphate + H(+)</text>
        <dbReference type="Rhea" id="RHEA:17129"/>
        <dbReference type="ChEBI" id="CHEBI:15377"/>
        <dbReference type="ChEBI" id="CHEBI:15378"/>
        <dbReference type="ChEBI" id="CHEBI:29985"/>
        <dbReference type="ChEBI" id="CHEBI:30616"/>
        <dbReference type="ChEBI" id="CHEBI:43474"/>
        <dbReference type="ChEBI" id="CHEBI:58359"/>
        <dbReference type="ChEBI" id="CHEBI:147286"/>
        <dbReference type="ChEBI" id="CHEBI:147287"/>
        <dbReference type="ChEBI" id="CHEBI:456216"/>
        <dbReference type="EC" id="6.3.5.3"/>
    </reaction>
</comment>
<dbReference type="Gene3D" id="3.30.1330.10">
    <property type="entry name" value="PurM-like, N-terminal domain"/>
    <property type="match status" value="2"/>
</dbReference>
<dbReference type="NCBIfam" id="NF003672">
    <property type="entry name" value="PRK05297.1"/>
    <property type="match status" value="1"/>
</dbReference>
<feature type="domain" description="Phosphoribosylformylglycinamidine synthase N-terminal" evidence="13">
    <location>
        <begin position="18"/>
        <end position="123"/>
    </location>
</feature>
<gene>
    <name evidence="11" type="primary">purL</name>
    <name evidence="15" type="ORF">SAMN02745220_02128</name>
</gene>
<keyword evidence="8 11" id="KW-0460">Magnesium</keyword>
<dbReference type="CDD" id="cd02203">
    <property type="entry name" value="PurL_repeat1"/>
    <property type="match status" value="1"/>
</dbReference>
<dbReference type="HAMAP" id="MF_00419">
    <property type="entry name" value="PurL_1"/>
    <property type="match status" value="1"/>
</dbReference>
<evidence type="ECO:0000313" key="15">
    <source>
        <dbReference type="EMBL" id="SHO48099.1"/>
    </source>
</evidence>
<keyword evidence="11" id="KW-0963">Cytoplasm</keyword>
<evidence type="ECO:0000313" key="16">
    <source>
        <dbReference type="Proteomes" id="UP000184603"/>
    </source>
</evidence>
<feature type="domain" description="PurM-like C-terminal" evidence="12">
    <location>
        <begin position="409"/>
        <end position="563"/>
    </location>
</feature>
<evidence type="ECO:0000256" key="5">
    <source>
        <dbReference type="ARBA" id="ARBA00022741"/>
    </source>
</evidence>
<keyword evidence="9 11" id="KW-0315">Glutamine amidotransferase</keyword>
<feature type="domain" description="PurM-like C-terminal" evidence="12">
    <location>
        <begin position="794"/>
        <end position="936"/>
    </location>
</feature>
<dbReference type="SUPFAM" id="SSF52317">
    <property type="entry name" value="Class I glutamine amidotransferase-like"/>
    <property type="match status" value="1"/>
</dbReference>
<dbReference type="Pfam" id="PF02769">
    <property type="entry name" value="AIRS_C"/>
    <property type="match status" value="2"/>
</dbReference>
<organism evidence="15 16">
    <name type="scientific">Desulfopila aestuarii DSM 18488</name>
    <dbReference type="NCBI Taxonomy" id="1121416"/>
    <lineage>
        <taxon>Bacteria</taxon>
        <taxon>Pseudomonadati</taxon>
        <taxon>Thermodesulfobacteriota</taxon>
        <taxon>Desulfobulbia</taxon>
        <taxon>Desulfobulbales</taxon>
        <taxon>Desulfocapsaceae</taxon>
        <taxon>Desulfopila</taxon>
    </lineage>
</organism>
<dbReference type="InterPro" id="IPR055181">
    <property type="entry name" value="FGAR-AT_PurM_N-like"/>
</dbReference>
<keyword evidence="6 11" id="KW-0658">Purine biosynthesis</keyword>
<dbReference type="InterPro" id="IPR010073">
    <property type="entry name" value="PurL_large"/>
</dbReference>
<feature type="binding site" evidence="11">
    <location>
        <position position="654"/>
    </location>
    <ligand>
        <name>ATP</name>
        <dbReference type="ChEBI" id="CHEBI:30616"/>
    </ligand>
</feature>
<dbReference type="Gene3D" id="3.90.650.10">
    <property type="entry name" value="PurM-like C-terminal domain"/>
    <property type="match status" value="2"/>
</dbReference>
<feature type="domain" description="FGAR-AT PurM N-terminal-like" evidence="14">
    <location>
        <begin position="624"/>
        <end position="777"/>
    </location>
</feature>